<dbReference type="EMBL" id="JBBHJZ010000002">
    <property type="protein sequence ID" value="MEJ5977401.1"/>
    <property type="molecule type" value="Genomic_DNA"/>
</dbReference>
<feature type="transmembrane region" description="Helical" evidence="1">
    <location>
        <begin position="65"/>
        <end position="86"/>
    </location>
</feature>
<reference evidence="2 3" key="1">
    <citation type="submission" date="2024-03" db="EMBL/GenBank/DDBJ databases">
        <authorList>
            <person name="Jo J.-H."/>
        </authorList>
    </citation>
    <scope>NUCLEOTIDE SEQUENCE [LARGE SCALE GENOMIC DNA]</scope>
    <source>
        <strain evidence="2 3">PS1R-30</strain>
    </source>
</reference>
<gene>
    <name evidence="2" type="ORF">WG901_12190</name>
</gene>
<dbReference type="Pfam" id="PF11804">
    <property type="entry name" value="DUF3325"/>
    <property type="match status" value="1"/>
</dbReference>
<organism evidence="2 3">
    <name type="scientific">Novosphingobium anseongense</name>
    <dbReference type="NCBI Taxonomy" id="3133436"/>
    <lineage>
        <taxon>Bacteria</taxon>
        <taxon>Pseudomonadati</taxon>
        <taxon>Pseudomonadota</taxon>
        <taxon>Alphaproteobacteria</taxon>
        <taxon>Sphingomonadales</taxon>
        <taxon>Sphingomonadaceae</taxon>
        <taxon>Novosphingobium</taxon>
    </lineage>
</organism>
<keyword evidence="1" id="KW-0472">Membrane</keyword>
<feature type="transmembrane region" description="Helical" evidence="1">
    <location>
        <begin position="43"/>
        <end position="58"/>
    </location>
</feature>
<accession>A0ABU8RWK7</accession>
<dbReference type="RefSeq" id="WP_339587340.1">
    <property type="nucleotide sequence ID" value="NZ_JBBHJZ010000002.1"/>
</dbReference>
<evidence type="ECO:0000313" key="2">
    <source>
        <dbReference type="EMBL" id="MEJ5977401.1"/>
    </source>
</evidence>
<protein>
    <submittedName>
        <fullName evidence="2">DUF3325 domain-containing protein</fullName>
    </submittedName>
</protein>
<evidence type="ECO:0000256" key="1">
    <source>
        <dbReference type="SAM" id="Phobius"/>
    </source>
</evidence>
<comment type="caution">
    <text evidence="2">The sequence shown here is derived from an EMBL/GenBank/DDBJ whole genome shotgun (WGS) entry which is preliminary data.</text>
</comment>
<name>A0ABU8RWK7_9SPHN</name>
<dbReference type="InterPro" id="IPR021762">
    <property type="entry name" value="DUF3325"/>
</dbReference>
<evidence type="ECO:0000313" key="3">
    <source>
        <dbReference type="Proteomes" id="UP001361239"/>
    </source>
</evidence>
<sequence>MTLLCIISAVIAFALFGLSTDTHHQQRLGARPGTLRKRAFKRGAWVAVAVCCLFAFAAKGAIYGAIFWLGALSFGAAATFLFLNLAPVAKPRNSK</sequence>
<keyword evidence="3" id="KW-1185">Reference proteome</keyword>
<proteinExistence type="predicted"/>
<keyword evidence="1" id="KW-1133">Transmembrane helix</keyword>
<keyword evidence="1" id="KW-0812">Transmembrane</keyword>
<dbReference type="Proteomes" id="UP001361239">
    <property type="component" value="Unassembled WGS sequence"/>
</dbReference>